<evidence type="ECO:0000259" key="2">
    <source>
        <dbReference type="Pfam" id="PF06894"/>
    </source>
</evidence>
<evidence type="ECO:0000256" key="1">
    <source>
        <dbReference type="SAM" id="MobiDB-lite"/>
    </source>
</evidence>
<protein>
    <recommendedName>
        <fullName evidence="2">Tail assembly protein G domain-containing protein</fullName>
    </recommendedName>
</protein>
<comment type="caution">
    <text evidence="3">The sequence shown here is derived from an EMBL/GenBank/DDBJ whole genome shotgun (WGS) entry which is preliminary data.</text>
</comment>
<proteinExistence type="predicted"/>
<name>A0A7Y0N154_VIBAL</name>
<dbReference type="Proteomes" id="UP000565155">
    <property type="component" value="Unassembled WGS sequence"/>
</dbReference>
<dbReference type="EMBL" id="JABCMA010000039">
    <property type="protein sequence ID" value="NMR76259.1"/>
    <property type="molecule type" value="Genomic_DNA"/>
</dbReference>
<feature type="compositionally biased region" description="Low complexity" evidence="1">
    <location>
        <begin position="133"/>
        <end position="142"/>
    </location>
</feature>
<accession>A0A7Y0N154</accession>
<dbReference type="AlphaFoldDB" id="A0A7Y0N154"/>
<dbReference type="Pfam" id="PF06894">
    <property type="entry name" value="Phage_TAC_2"/>
    <property type="match status" value="1"/>
</dbReference>
<sequence>MSFLNALPIHVGNTTFIISEFTALDRMRDLEYTVEQPEKEAPEDNASKKEKMAYGLHREQIVLDQVTHSIALSLAHHHRSNDDSVHEYAHVLGLQKTIQEEWPNRKVNEAYELLKKLNAPDFEPDEESETQEPQESPTPEKS</sequence>
<feature type="region of interest" description="Disordered" evidence="1">
    <location>
        <begin position="116"/>
        <end position="142"/>
    </location>
</feature>
<dbReference type="InterPro" id="IPR010027">
    <property type="entry name" value="Tail_assembly_G"/>
</dbReference>
<feature type="compositionally biased region" description="Acidic residues" evidence="1">
    <location>
        <begin position="122"/>
        <end position="132"/>
    </location>
</feature>
<reference evidence="3 4" key="1">
    <citation type="submission" date="2020-04" db="EMBL/GenBank/DDBJ databases">
        <title>Whole-genome sequencing of Vibrio spp. from China reveals different genetic environments of blaCTX-M-14 among diverse lineages.</title>
        <authorList>
            <person name="Zheng Z."/>
            <person name="Ye L."/>
            <person name="Chen S."/>
        </authorList>
    </citation>
    <scope>NUCLEOTIDE SEQUENCE [LARGE SCALE GENOMIC DNA]</scope>
    <source>
        <strain evidence="3 4">Vb1636</strain>
    </source>
</reference>
<evidence type="ECO:0000313" key="4">
    <source>
        <dbReference type="Proteomes" id="UP000565155"/>
    </source>
</evidence>
<feature type="domain" description="Tail assembly protein G" evidence="2">
    <location>
        <begin position="3"/>
        <end position="129"/>
    </location>
</feature>
<dbReference type="RefSeq" id="WP_169629120.1">
    <property type="nucleotide sequence ID" value="NZ_JABCMA010000039.1"/>
</dbReference>
<gene>
    <name evidence="3" type="ORF">HKB35_21845</name>
</gene>
<evidence type="ECO:0000313" key="3">
    <source>
        <dbReference type="EMBL" id="NMR76259.1"/>
    </source>
</evidence>
<organism evidence="3 4">
    <name type="scientific">Vibrio alginolyticus</name>
    <dbReference type="NCBI Taxonomy" id="663"/>
    <lineage>
        <taxon>Bacteria</taxon>
        <taxon>Pseudomonadati</taxon>
        <taxon>Pseudomonadota</taxon>
        <taxon>Gammaproteobacteria</taxon>
        <taxon>Vibrionales</taxon>
        <taxon>Vibrionaceae</taxon>
        <taxon>Vibrio</taxon>
    </lineage>
</organism>